<dbReference type="PANTHER" id="PTHR11647">
    <property type="entry name" value="HYDRANTOINASE/DIHYDROPYRIMIDINASE FAMILY MEMBER"/>
    <property type="match status" value="1"/>
</dbReference>
<dbReference type="KEGG" id="bbel:109461723"/>
<dbReference type="RefSeq" id="XP_019613670.1">
    <property type="nucleotide sequence ID" value="XM_019758111.1"/>
</dbReference>
<dbReference type="GO" id="GO:0046872">
    <property type="term" value="F:metal ion binding"/>
    <property type="evidence" value="ECO:0007669"/>
    <property type="project" value="UniProtKB-KW"/>
</dbReference>
<dbReference type="InterPro" id="IPR011778">
    <property type="entry name" value="Hydantoinase/dihydroPyrase"/>
</dbReference>
<evidence type="ECO:0000256" key="8">
    <source>
        <dbReference type="ARBA" id="ARBA00039113"/>
    </source>
</evidence>
<name>A0A6P4XB34_BRABE</name>
<comment type="similarity">
    <text evidence="2">Belongs to the metallo-dependent hydrolases superfamily. Hydantoinase/dihydropyrimidinase family.</text>
</comment>
<dbReference type="InterPro" id="IPR006680">
    <property type="entry name" value="Amidohydro-rel"/>
</dbReference>
<dbReference type="InterPro" id="IPR050378">
    <property type="entry name" value="Metallo-dep_Hydrolases_sf"/>
</dbReference>
<dbReference type="GO" id="GO:0005829">
    <property type="term" value="C:cytosol"/>
    <property type="evidence" value="ECO:0007669"/>
    <property type="project" value="TreeGrafter"/>
</dbReference>
<dbReference type="OrthoDB" id="1924787at2759"/>
<feature type="compositionally biased region" description="Low complexity" evidence="9">
    <location>
        <begin position="16"/>
        <end position="25"/>
    </location>
</feature>
<evidence type="ECO:0000256" key="9">
    <source>
        <dbReference type="SAM" id="MobiDB-lite"/>
    </source>
</evidence>
<dbReference type="Proteomes" id="UP000515135">
    <property type="component" value="Unplaced"/>
</dbReference>
<dbReference type="GeneID" id="109461723"/>
<dbReference type="InterPro" id="IPR011059">
    <property type="entry name" value="Metal-dep_hydrolase_composite"/>
</dbReference>
<evidence type="ECO:0000313" key="12">
    <source>
        <dbReference type="RefSeq" id="XP_019613670.1"/>
    </source>
</evidence>
<feature type="compositionally biased region" description="Basic and acidic residues" evidence="9">
    <location>
        <begin position="153"/>
        <end position="172"/>
    </location>
</feature>
<dbReference type="InterPro" id="IPR032466">
    <property type="entry name" value="Metal_Hydrolase"/>
</dbReference>
<evidence type="ECO:0000256" key="1">
    <source>
        <dbReference type="ARBA" id="ARBA00001947"/>
    </source>
</evidence>
<reference evidence="12" key="1">
    <citation type="submission" date="2025-08" db="UniProtKB">
        <authorList>
            <consortium name="RefSeq"/>
        </authorList>
    </citation>
    <scope>IDENTIFICATION</scope>
    <source>
        <tissue evidence="12">Gonad</tissue>
    </source>
</reference>
<protein>
    <recommendedName>
        <fullName evidence="8">dihydropyrimidinase</fullName>
        <ecNumber evidence="8">3.5.2.2</ecNumber>
    </recommendedName>
</protein>
<evidence type="ECO:0000256" key="6">
    <source>
        <dbReference type="ARBA" id="ARBA00022833"/>
    </source>
</evidence>
<dbReference type="Gene3D" id="2.30.40.10">
    <property type="entry name" value="Urease, subunit C, domain 1"/>
    <property type="match status" value="1"/>
</dbReference>
<comment type="cofactor">
    <cofactor evidence="1">
        <name>Zn(2+)</name>
        <dbReference type="ChEBI" id="CHEBI:29105"/>
    </cofactor>
</comment>
<dbReference type="GO" id="GO:0006208">
    <property type="term" value="P:pyrimidine nucleobase catabolic process"/>
    <property type="evidence" value="ECO:0007669"/>
    <property type="project" value="TreeGrafter"/>
</dbReference>
<proteinExistence type="inferred from homology"/>
<sequence length="737" mass="79839">MAESSRDVSDTASVMSDSSAAPSPRTARRRHLAMFGNIVDPNEGKSLDFGSDRSSRRGSGSSAGSNPPSNPGSAPHTPPRTRRLGPSSMFGQLVDPDEGKSLQFGSERSFGSRRGSSGSNSAHENGNTPPKDKKDQDEPQEPKEMEGGEEEQEEKKEEKAEAAPKPRVKREEVTIQQTNKVLIKGGTVVNDDRSFSADVYVEDGIIAQIGHDLSVPDDTIAISAEGKLVIPGGIDTHTHLQFPKNGLTSVDDFSQGTKAAAAGGTTMIIDCVLDSSDCSLVEAYDKWRAMADDSVVGDYALNVAITKWDNKVKIDMEKLVHQRGVNAFLVFMSYKDKWQLTDSELYQAFCHMRDLGALALVHAENGDVIKQGEDEMIKQGVVGPEGHELSRPEEVEAEAVQRAITIADQANCPLYVVRVMSKGSADVIAECRKKGYVVYGEPIAASLGTDGTQYWNTKWREAAAHVTSPPLRPDPTTPGYLMDLLANGDLQVTGSAHCSWTTGQRAAGQSDFTKIPHGVNGIEERMSIVWENGVATGKMDENTFVAVTSTNAAKIFNLYPRKGKIAVDSDADIVIWDAEAVRTISASSHHQASDVNIFEGMEVHGVPVATLSKGRVIFKDDQIVANSEGHGVFVDRKAHCDHIYGRLEARAKYLLPRAVIRMEHDGPVAQVAPAVAAGYQPRTSRPRNLHESQFTLSGDTKQGDEDEIGTPISRRNRKPATRVNAPPGGRSSLNIFE</sequence>
<dbReference type="NCBIfam" id="TIGR02033">
    <property type="entry name" value="D-hydantoinase"/>
    <property type="match status" value="1"/>
</dbReference>
<dbReference type="Pfam" id="PF01979">
    <property type="entry name" value="Amidohydro_1"/>
    <property type="match status" value="1"/>
</dbReference>
<feature type="region of interest" description="Disordered" evidence="9">
    <location>
        <begin position="1"/>
        <end position="172"/>
    </location>
</feature>
<dbReference type="PANTHER" id="PTHR11647:SF1">
    <property type="entry name" value="COLLAPSIN RESPONSE MEDIATOR PROTEIN"/>
    <property type="match status" value="1"/>
</dbReference>
<dbReference type="Gene3D" id="3.20.20.140">
    <property type="entry name" value="Metal-dependent hydrolases"/>
    <property type="match status" value="1"/>
</dbReference>
<dbReference type="AlphaFoldDB" id="A0A6P4XB34"/>
<feature type="compositionally biased region" description="Polar residues" evidence="9">
    <location>
        <begin position="691"/>
        <end position="700"/>
    </location>
</feature>
<keyword evidence="4" id="KW-0479">Metal-binding</keyword>
<feature type="compositionally biased region" description="Low complexity" evidence="9">
    <location>
        <begin position="105"/>
        <end position="121"/>
    </location>
</feature>
<accession>A0A6P4XB34</accession>
<dbReference type="EC" id="3.5.2.2" evidence="8"/>
<keyword evidence="6" id="KW-0862">Zinc</keyword>
<evidence type="ECO:0000259" key="10">
    <source>
        <dbReference type="Pfam" id="PF01979"/>
    </source>
</evidence>
<feature type="compositionally biased region" description="Low complexity" evidence="9">
    <location>
        <begin position="57"/>
        <end position="75"/>
    </location>
</feature>
<evidence type="ECO:0000313" key="11">
    <source>
        <dbReference type="Proteomes" id="UP000515135"/>
    </source>
</evidence>
<keyword evidence="5" id="KW-0378">Hydrolase</keyword>
<keyword evidence="11" id="KW-1185">Reference proteome</keyword>
<evidence type="ECO:0000256" key="5">
    <source>
        <dbReference type="ARBA" id="ARBA00022801"/>
    </source>
</evidence>
<evidence type="ECO:0000256" key="7">
    <source>
        <dbReference type="ARBA" id="ARBA00036696"/>
    </source>
</evidence>
<dbReference type="SUPFAM" id="SSF51338">
    <property type="entry name" value="Composite domain of metallo-dependent hydrolases"/>
    <property type="match status" value="2"/>
</dbReference>
<comment type="catalytic activity">
    <reaction evidence="7">
        <text>5,6-dihydrouracil + H2O = 3-(carbamoylamino)propanoate + H(+)</text>
        <dbReference type="Rhea" id="RHEA:16121"/>
        <dbReference type="ChEBI" id="CHEBI:11892"/>
        <dbReference type="ChEBI" id="CHEBI:15377"/>
        <dbReference type="ChEBI" id="CHEBI:15378"/>
        <dbReference type="ChEBI" id="CHEBI:15901"/>
        <dbReference type="EC" id="3.5.2.2"/>
    </reaction>
</comment>
<comment type="subunit">
    <text evidence="3">Homotetramer.</text>
</comment>
<gene>
    <name evidence="12" type="primary">LOC109461723</name>
</gene>
<evidence type="ECO:0000256" key="3">
    <source>
        <dbReference type="ARBA" id="ARBA00011881"/>
    </source>
</evidence>
<evidence type="ECO:0000256" key="2">
    <source>
        <dbReference type="ARBA" id="ARBA00008829"/>
    </source>
</evidence>
<dbReference type="CDD" id="cd01314">
    <property type="entry name" value="D-HYD"/>
    <property type="match status" value="1"/>
</dbReference>
<dbReference type="GO" id="GO:0004157">
    <property type="term" value="F:dihydropyrimidinase activity"/>
    <property type="evidence" value="ECO:0007669"/>
    <property type="project" value="UniProtKB-EC"/>
</dbReference>
<evidence type="ECO:0000256" key="4">
    <source>
        <dbReference type="ARBA" id="ARBA00022723"/>
    </source>
</evidence>
<feature type="domain" description="Amidohydrolase-related" evidence="10">
    <location>
        <begin position="228"/>
        <end position="616"/>
    </location>
</feature>
<dbReference type="FunFam" id="3.20.20.140:FF:000001">
    <property type="entry name" value="Dihydropyrimidinase like 3"/>
    <property type="match status" value="1"/>
</dbReference>
<feature type="compositionally biased region" description="Basic and acidic residues" evidence="9">
    <location>
        <begin position="130"/>
        <end position="146"/>
    </location>
</feature>
<feature type="region of interest" description="Disordered" evidence="9">
    <location>
        <begin position="679"/>
        <end position="737"/>
    </location>
</feature>
<dbReference type="SUPFAM" id="SSF51556">
    <property type="entry name" value="Metallo-dependent hydrolases"/>
    <property type="match status" value="1"/>
</dbReference>
<organism evidence="11 12">
    <name type="scientific">Branchiostoma belcheri</name>
    <name type="common">Amphioxus</name>
    <dbReference type="NCBI Taxonomy" id="7741"/>
    <lineage>
        <taxon>Eukaryota</taxon>
        <taxon>Metazoa</taxon>
        <taxon>Chordata</taxon>
        <taxon>Cephalochordata</taxon>
        <taxon>Leptocardii</taxon>
        <taxon>Amphioxiformes</taxon>
        <taxon>Branchiostomatidae</taxon>
        <taxon>Branchiostoma</taxon>
    </lineage>
</organism>
<feature type="compositionally biased region" description="Basic and acidic residues" evidence="9">
    <location>
        <begin position="42"/>
        <end position="55"/>
    </location>
</feature>